<dbReference type="InterPro" id="IPR038084">
    <property type="entry name" value="PduO/GlcC-like_sf"/>
</dbReference>
<dbReference type="EMBL" id="FZOW01000014">
    <property type="protein sequence ID" value="SNT33203.1"/>
    <property type="molecule type" value="Genomic_DNA"/>
</dbReference>
<name>A0A239LTT0_9NOCA</name>
<accession>A0A239LTT0</accession>
<dbReference type="InterPro" id="IPR005624">
    <property type="entry name" value="PduO/GlcC-like"/>
</dbReference>
<proteinExistence type="predicted"/>
<keyword evidence="2" id="KW-1185">Reference proteome</keyword>
<dbReference type="Pfam" id="PF03928">
    <property type="entry name" value="HbpS-like"/>
    <property type="match status" value="1"/>
</dbReference>
<gene>
    <name evidence="1" type="ORF">SAMN05421642_11453</name>
</gene>
<dbReference type="PANTHER" id="PTHR28255:SF1">
    <property type="entry name" value="UPF0303 PROTEIN YBR137W"/>
    <property type="match status" value="1"/>
</dbReference>
<evidence type="ECO:0000313" key="1">
    <source>
        <dbReference type="EMBL" id="SNT33203.1"/>
    </source>
</evidence>
<dbReference type="Gene3D" id="3.30.450.150">
    <property type="entry name" value="Haem-degrading domain"/>
    <property type="match status" value="1"/>
</dbReference>
<reference evidence="2" key="1">
    <citation type="submission" date="2017-06" db="EMBL/GenBank/DDBJ databases">
        <authorList>
            <person name="Varghese N."/>
            <person name="Submissions S."/>
        </authorList>
    </citation>
    <scope>NUCLEOTIDE SEQUENCE [LARGE SCALE GENOMIC DNA]</scope>
    <source>
        <strain evidence="2">JCM 23211</strain>
    </source>
</reference>
<protein>
    <submittedName>
        <fullName evidence="1">Uncharacterized protein, UPF0303 family</fullName>
    </submittedName>
</protein>
<dbReference type="RefSeq" id="WP_089250023.1">
    <property type="nucleotide sequence ID" value="NZ_FZOW01000014.1"/>
</dbReference>
<dbReference type="SUPFAM" id="SSF143744">
    <property type="entry name" value="GlcG-like"/>
    <property type="match status" value="1"/>
</dbReference>
<dbReference type="PANTHER" id="PTHR28255">
    <property type="match status" value="1"/>
</dbReference>
<evidence type="ECO:0000313" key="2">
    <source>
        <dbReference type="Proteomes" id="UP000198327"/>
    </source>
</evidence>
<dbReference type="AlphaFoldDB" id="A0A239LTT0"/>
<dbReference type="OrthoDB" id="9815315at2"/>
<dbReference type="PIRSF" id="PIRSF008757">
    <property type="entry name" value="UCP008757"/>
    <property type="match status" value="1"/>
</dbReference>
<sequence>MDVNDLSGWAREYEQVLEQEKLLDFQRFDYDDAWTVGSALAATGREKSLPIVVSIVFGDQRVFHSALAGSSAVNDDWVGWKFNVVRRHNLSSYGVGCQYRADGRNFDTDSRYDRGTFAAAGGAVPIRVAGSLVGAVGVSGLAEADDHRMVVDALAAHATRSKS</sequence>
<dbReference type="InterPro" id="IPR010371">
    <property type="entry name" value="YBR137W-like"/>
</dbReference>
<organism evidence="1 2">
    <name type="scientific">Rhodococcoides kyotonense</name>
    <dbReference type="NCBI Taxonomy" id="398843"/>
    <lineage>
        <taxon>Bacteria</taxon>
        <taxon>Bacillati</taxon>
        <taxon>Actinomycetota</taxon>
        <taxon>Actinomycetes</taxon>
        <taxon>Mycobacteriales</taxon>
        <taxon>Nocardiaceae</taxon>
        <taxon>Rhodococcoides</taxon>
    </lineage>
</organism>
<dbReference type="NCBIfam" id="NF002696">
    <property type="entry name" value="PRK02487.1-5"/>
    <property type="match status" value="1"/>
</dbReference>
<dbReference type="Proteomes" id="UP000198327">
    <property type="component" value="Unassembled WGS sequence"/>
</dbReference>